<evidence type="ECO:0000313" key="3">
    <source>
        <dbReference type="Proteomes" id="UP001209257"/>
    </source>
</evidence>
<keyword evidence="3" id="KW-1185">Reference proteome</keyword>
<organism evidence="2 3">
    <name type="scientific">Alteromonas salexigens</name>
    <dbReference type="NCBI Taxonomy" id="2982530"/>
    <lineage>
        <taxon>Bacteria</taxon>
        <taxon>Pseudomonadati</taxon>
        <taxon>Pseudomonadota</taxon>
        <taxon>Gammaproteobacteria</taxon>
        <taxon>Alteromonadales</taxon>
        <taxon>Alteromonadaceae</taxon>
        <taxon>Alteromonas/Salinimonas group</taxon>
        <taxon>Alteromonas</taxon>
    </lineage>
</organism>
<feature type="signal peptide" evidence="1">
    <location>
        <begin position="1"/>
        <end position="27"/>
    </location>
</feature>
<protein>
    <submittedName>
        <fullName evidence="2">Uncharacterized protein</fullName>
    </submittedName>
</protein>
<comment type="caution">
    <text evidence="2">The sequence shown here is derived from an EMBL/GenBank/DDBJ whole genome shotgun (WGS) entry which is preliminary data.</text>
</comment>
<proteinExistence type="predicted"/>
<accession>A0ABT2VRT8</accession>
<gene>
    <name evidence="2" type="ORF">OCL06_13590</name>
</gene>
<keyword evidence="1" id="KW-0732">Signal</keyword>
<evidence type="ECO:0000313" key="2">
    <source>
        <dbReference type="EMBL" id="MCU7555623.1"/>
    </source>
</evidence>
<reference evidence="3" key="1">
    <citation type="submission" date="2023-07" db="EMBL/GenBank/DDBJ databases">
        <title>Study on multiphase classification of strain Alteromonas salexigens isolated from the Yellow Sea.</title>
        <authorList>
            <person name="Sun L."/>
        </authorList>
    </citation>
    <scope>NUCLEOTIDE SEQUENCE [LARGE SCALE GENOMIC DNA]</scope>
    <source>
        <strain evidence="3">ASW11-19</strain>
    </source>
</reference>
<dbReference type="RefSeq" id="WP_262995458.1">
    <property type="nucleotide sequence ID" value="NZ_JAOTJC010000012.1"/>
</dbReference>
<name>A0ABT2VRT8_9ALTE</name>
<dbReference type="EMBL" id="JAOTJC010000012">
    <property type="protein sequence ID" value="MCU7555623.1"/>
    <property type="molecule type" value="Genomic_DNA"/>
</dbReference>
<feature type="chain" id="PRO_5046546914" evidence="1">
    <location>
        <begin position="28"/>
        <end position="412"/>
    </location>
</feature>
<sequence length="412" mass="44689">MTTLYTSIASRRLWAVLLLLLPHTCIATSTPQLQAVPVQEAGGFTFRFEGGIRFPKKASGVSSLPYTSGAFFVKSVEGEDKIWIAGKAKEFAIAQYTLPEPVASTKVADYPLAIQQQPFTAVGPAGLRNDANRVTGMAVSDGRLFVNVAEYYDAGGDNLNTTVVAADAFNLSASLGPVFKTITGKAHAAGWITPVPAVFQSLLGGDQIMGNASNFPIALRHSIGPSMYIVNSNDVVTTDPKGTIPALPVIDYSLKSPLHPDQYNESGTNDMWTVVSKAFTGFLHVKSRSYMVVGSSGGHHSGLGYKIDQDNGNRCPGPCAKVHTDYQNYFWRYEMDAALSAPLPSLIEPVAYGELPLFTHDELIYGAYYQAEKQRLYLLLREADTTHPAPLPLLLVYHLAWNGPQPDIKDTQ</sequence>
<evidence type="ECO:0000256" key="1">
    <source>
        <dbReference type="SAM" id="SignalP"/>
    </source>
</evidence>
<dbReference type="Proteomes" id="UP001209257">
    <property type="component" value="Unassembled WGS sequence"/>
</dbReference>